<organism evidence="1">
    <name type="scientific">gut metagenome</name>
    <dbReference type="NCBI Taxonomy" id="749906"/>
    <lineage>
        <taxon>unclassified sequences</taxon>
        <taxon>metagenomes</taxon>
        <taxon>organismal metagenomes</taxon>
    </lineage>
</organism>
<protein>
    <submittedName>
        <fullName evidence="1">Uncharacterized protein</fullName>
    </submittedName>
</protein>
<comment type="caution">
    <text evidence="1">The sequence shown here is derived from an EMBL/GenBank/DDBJ whole genome shotgun (WGS) entry which is preliminary data.</text>
</comment>
<reference evidence="1" key="1">
    <citation type="journal article" date="2012" name="PLoS ONE">
        <title>Gene sets for utilization of primary and secondary nutrition supplies in the distal gut of endangered iberian lynx.</title>
        <authorList>
            <person name="Alcaide M."/>
            <person name="Messina E."/>
            <person name="Richter M."/>
            <person name="Bargiela R."/>
            <person name="Peplies J."/>
            <person name="Huws S.A."/>
            <person name="Newbold C.J."/>
            <person name="Golyshin P.N."/>
            <person name="Simon M.A."/>
            <person name="Lopez G."/>
            <person name="Yakimov M.M."/>
            <person name="Ferrer M."/>
        </authorList>
    </citation>
    <scope>NUCLEOTIDE SEQUENCE</scope>
</reference>
<accession>J9GFF3</accession>
<evidence type="ECO:0000313" key="1">
    <source>
        <dbReference type="EMBL" id="EJX05664.1"/>
    </source>
</evidence>
<name>J9GFF3_9ZZZZ</name>
<sequence length="35" mass="4066">MAFFSLHSEIKILTPSLYRWVQAFSEDAKPLAVLR</sequence>
<dbReference type="EMBL" id="AMCI01001403">
    <property type="protein sequence ID" value="EJX05664.1"/>
    <property type="molecule type" value="Genomic_DNA"/>
</dbReference>
<proteinExistence type="predicted"/>
<dbReference type="AlphaFoldDB" id="J9GFF3"/>
<gene>
    <name evidence="1" type="ORF">EVA_06231</name>
</gene>